<dbReference type="AlphaFoldDB" id="A0A0E9RKH9"/>
<sequence length="41" mass="4551">MGSAVLAFVPTSYSIISAFSCNICIHQHWLTPVQDHSKTFL</sequence>
<name>A0A0E9RKH9_ANGAN</name>
<reference evidence="1" key="2">
    <citation type="journal article" date="2015" name="Fish Shellfish Immunol.">
        <title>Early steps in the European eel (Anguilla anguilla)-Vibrio vulnificus interaction in the gills: Role of the RtxA13 toxin.</title>
        <authorList>
            <person name="Callol A."/>
            <person name="Pajuelo D."/>
            <person name="Ebbesson L."/>
            <person name="Teles M."/>
            <person name="MacKenzie S."/>
            <person name="Amaro C."/>
        </authorList>
    </citation>
    <scope>NUCLEOTIDE SEQUENCE</scope>
</reference>
<organism evidence="1">
    <name type="scientific">Anguilla anguilla</name>
    <name type="common">European freshwater eel</name>
    <name type="synonym">Muraena anguilla</name>
    <dbReference type="NCBI Taxonomy" id="7936"/>
    <lineage>
        <taxon>Eukaryota</taxon>
        <taxon>Metazoa</taxon>
        <taxon>Chordata</taxon>
        <taxon>Craniata</taxon>
        <taxon>Vertebrata</taxon>
        <taxon>Euteleostomi</taxon>
        <taxon>Actinopterygii</taxon>
        <taxon>Neopterygii</taxon>
        <taxon>Teleostei</taxon>
        <taxon>Anguilliformes</taxon>
        <taxon>Anguillidae</taxon>
        <taxon>Anguilla</taxon>
    </lineage>
</organism>
<evidence type="ECO:0000313" key="1">
    <source>
        <dbReference type="EMBL" id="JAH29609.1"/>
    </source>
</evidence>
<reference evidence="1" key="1">
    <citation type="submission" date="2014-11" db="EMBL/GenBank/DDBJ databases">
        <authorList>
            <person name="Amaro Gonzalez C."/>
        </authorList>
    </citation>
    <scope>NUCLEOTIDE SEQUENCE</scope>
</reference>
<dbReference type="EMBL" id="GBXM01078968">
    <property type="protein sequence ID" value="JAH29609.1"/>
    <property type="molecule type" value="Transcribed_RNA"/>
</dbReference>
<accession>A0A0E9RKH9</accession>
<protein>
    <submittedName>
        <fullName evidence="1">Uncharacterized protein</fullName>
    </submittedName>
</protein>
<proteinExistence type="predicted"/>